<comment type="caution">
    <text evidence="2">The sequence shown here is derived from an EMBL/GenBank/DDBJ whole genome shotgun (WGS) entry which is preliminary data.</text>
</comment>
<dbReference type="OrthoDB" id="2440076at2759"/>
<sequence>MSTSTPIPVYTPSEPTGLPPAHLANKEDDKKGRLTVDLEIQEANNQIKHIINILMQRCEAKHEELVIIRAANDNFIEENHNLQRDYDTIVELRRRAIGERNQARYERNVLQADYTQAVRDRNEAQNAVNRGNILLNHWRLRATQTGGQLVLANAQLGQVNAQLAHANNRVCFGIQTLGRLKNRLFQQIATLRIQVQ</sequence>
<name>A0A015JLC2_RHIIW</name>
<dbReference type="Proteomes" id="UP000022910">
    <property type="component" value="Unassembled WGS sequence"/>
</dbReference>
<dbReference type="HOGENOM" id="CLU_1390912_0_0_1"/>
<dbReference type="AlphaFoldDB" id="A0A015JLC2"/>
<evidence type="ECO:0000256" key="1">
    <source>
        <dbReference type="SAM" id="MobiDB-lite"/>
    </source>
</evidence>
<protein>
    <submittedName>
        <fullName evidence="2">Uncharacterized protein</fullName>
    </submittedName>
</protein>
<feature type="region of interest" description="Disordered" evidence="1">
    <location>
        <begin position="1"/>
        <end position="25"/>
    </location>
</feature>
<reference evidence="2 3" key="1">
    <citation type="submission" date="2014-02" db="EMBL/GenBank/DDBJ databases">
        <title>Single nucleus genome sequencing reveals high similarity among nuclei of an endomycorrhizal fungus.</title>
        <authorList>
            <person name="Lin K."/>
            <person name="Geurts R."/>
            <person name="Zhang Z."/>
            <person name="Limpens E."/>
            <person name="Saunders D.G."/>
            <person name="Mu D."/>
            <person name="Pang E."/>
            <person name="Cao H."/>
            <person name="Cha H."/>
            <person name="Lin T."/>
            <person name="Zhou Q."/>
            <person name="Shang Y."/>
            <person name="Li Y."/>
            <person name="Ivanov S."/>
            <person name="Sharma T."/>
            <person name="Velzen R.V."/>
            <person name="Ruijter N.D."/>
            <person name="Aanen D.K."/>
            <person name="Win J."/>
            <person name="Kamoun S."/>
            <person name="Bisseling T."/>
            <person name="Huang S."/>
        </authorList>
    </citation>
    <scope>NUCLEOTIDE SEQUENCE [LARGE SCALE GENOMIC DNA]</scope>
    <source>
        <strain evidence="3">DAOM197198w</strain>
    </source>
</reference>
<evidence type="ECO:0000313" key="2">
    <source>
        <dbReference type="EMBL" id="EXX70312.1"/>
    </source>
</evidence>
<organism evidence="2 3">
    <name type="scientific">Rhizophagus irregularis (strain DAOM 197198w)</name>
    <name type="common">Glomus intraradices</name>
    <dbReference type="NCBI Taxonomy" id="1432141"/>
    <lineage>
        <taxon>Eukaryota</taxon>
        <taxon>Fungi</taxon>
        <taxon>Fungi incertae sedis</taxon>
        <taxon>Mucoromycota</taxon>
        <taxon>Glomeromycotina</taxon>
        <taxon>Glomeromycetes</taxon>
        <taxon>Glomerales</taxon>
        <taxon>Glomeraceae</taxon>
        <taxon>Rhizophagus</taxon>
    </lineage>
</organism>
<dbReference type="EMBL" id="JEMT01016619">
    <property type="protein sequence ID" value="EXX70312.1"/>
    <property type="molecule type" value="Genomic_DNA"/>
</dbReference>
<accession>A0A015JLC2</accession>
<proteinExistence type="predicted"/>
<keyword evidence="3" id="KW-1185">Reference proteome</keyword>
<gene>
    <name evidence="2" type="ORF">RirG_088640</name>
</gene>
<evidence type="ECO:0000313" key="3">
    <source>
        <dbReference type="Proteomes" id="UP000022910"/>
    </source>
</evidence>